<dbReference type="InterPro" id="IPR004838">
    <property type="entry name" value="NHTrfase_class1_PyrdxlP-BS"/>
</dbReference>
<evidence type="ECO:0000313" key="11">
    <source>
        <dbReference type="EMBL" id="MCY0385858.1"/>
    </source>
</evidence>
<evidence type="ECO:0000256" key="5">
    <source>
        <dbReference type="ARBA" id="ARBA00022573"/>
    </source>
</evidence>
<dbReference type="InterPro" id="IPR015424">
    <property type="entry name" value="PyrdxlP-dep_Trfase"/>
</dbReference>
<evidence type="ECO:0000256" key="3">
    <source>
        <dbReference type="ARBA" id="ARBA00004953"/>
    </source>
</evidence>
<evidence type="ECO:0000256" key="4">
    <source>
        <dbReference type="ARBA" id="ARBA00012285"/>
    </source>
</evidence>
<dbReference type="EMBL" id="JAPMXC010000001">
    <property type="protein sequence ID" value="MCY0385858.1"/>
    <property type="molecule type" value="Genomic_DNA"/>
</dbReference>
<comment type="cofactor">
    <cofactor evidence="1">
        <name>pyridoxal 5'-phosphate</name>
        <dbReference type="ChEBI" id="CHEBI:597326"/>
    </cofactor>
</comment>
<evidence type="ECO:0000256" key="2">
    <source>
        <dbReference type="ARBA" id="ARBA00003444"/>
    </source>
</evidence>
<dbReference type="InterPro" id="IPR015421">
    <property type="entry name" value="PyrdxlP-dep_Trfase_major"/>
</dbReference>
<dbReference type="InterPro" id="IPR005860">
    <property type="entry name" value="CobD"/>
</dbReference>
<gene>
    <name evidence="11" type="primary">cobD</name>
    <name evidence="11" type="ORF">OVY01_01100</name>
</gene>
<evidence type="ECO:0000256" key="7">
    <source>
        <dbReference type="ARBA" id="ARBA00023239"/>
    </source>
</evidence>
<accession>A0ABT3ZH68</accession>
<dbReference type="InterPro" id="IPR015422">
    <property type="entry name" value="PyrdxlP-dep_Trfase_small"/>
</dbReference>
<sequence>MHRSLTGAPAAAVHHGGDLRGAAQRFGIPRERWLDLSTGINPCPYPVTMPPPDVWQRLPDDDDGLAEIAARHFAAESALPLAGSQAAIRTLPFLLPPGRVAIADLTYGEYAPAFARAGHAVRRFHYRSAPLPPPDAAAPLPFPLDGEDPASLPPDIDYLVVVNPNNPTTHRIPVATLLHWRTALAARGGLLIVDEAFIDATPEASVASACGAPGLLVLRSIGKFFGLAGIRAGFALGPRALLEHLRLELGAWSVGGPARHAVRQALEDAAWHAATRARLSVDSRALRQQLARHGLAARVAPLFAWAPHPDAAGWHARLAGQGIWTRLFDAPATSAGGLPSLRFGLPADGAAAARLDAALRAAART</sequence>
<dbReference type="Pfam" id="PF00155">
    <property type="entry name" value="Aminotran_1_2"/>
    <property type="match status" value="1"/>
</dbReference>
<dbReference type="CDD" id="cd00609">
    <property type="entry name" value="AAT_like"/>
    <property type="match status" value="1"/>
</dbReference>
<keyword evidence="12" id="KW-1185">Reference proteome</keyword>
<dbReference type="EC" id="4.1.1.81" evidence="4"/>
<protein>
    <recommendedName>
        <fullName evidence="4">threonine-phosphate decarboxylase</fullName>
        <ecNumber evidence="4">4.1.1.81</ecNumber>
    </recommendedName>
    <alternativeName>
        <fullName evidence="8">L-threonine-O-3-phosphate decarboxylase</fullName>
    </alternativeName>
</protein>
<proteinExistence type="predicted"/>
<keyword evidence="5" id="KW-0169">Cobalamin biosynthesis</keyword>
<comment type="pathway">
    <text evidence="3">Cofactor biosynthesis; adenosylcobalamin biosynthesis.</text>
</comment>
<comment type="caution">
    <text evidence="11">The sequence shown here is derived from an EMBL/GenBank/DDBJ whole genome shotgun (WGS) entry which is preliminary data.</text>
</comment>
<dbReference type="PANTHER" id="PTHR42885">
    <property type="entry name" value="HISTIDINOL-PHOSPHATE AMINOTRANSFERASE-RELATED"/>
    <property type="match status" value="1"/>
</dbReference>
<evidence type="ECO:0000256" key="8">
    <source>
        <dbReference type="ARBA" id="ARBA00029996"/>
    </source>
</evidence>
<dbReference type="PANTHER" id="PTHR42885:SF1">
    <property type="entry name" value="THREONINE-PHOSPHATE DECARBOXYLASE"/>
    <property type="match status" value="1"/>
</dbReference>
<dbReference type="SUPFAM" id="SSF53383">
    <property type="entry name" value="PLP-dependent transferases"/>
    <property type="match status" value="1"/>
</dbReference>
<dbReference type="Proteomes" id="UP001082899">
    <property type="component" value="Unassembled WGS sequence"/>
</dbReference>
<dbReference type="PROSITE" id="PS00105">
    <property type="entry name" value="AA_TRANSFER_CLASS_1"/>
    <property type="match status" value="1"/>
</dbReference>
<feature type="domain" description="Aminotransferase class I/classII large" evidence="10">
    <location>
        <begin position="70"/>
        <end position="297"/>
    </location>
</feature>
<organism evidence="11 12">
    <name type="scientific">Robbsia betulipollinis</name>
    <dbReference type="NCBI Taxonomy" id="2981849"/>
    <lineage>
        <taxon>Bacteria</taxon>
        <taxon>Pseudomonadati</taxon>
        <taxon>Pseudomonadota</taxon>
        <taxon>Betaproteobacteria</taxon>
        <taxon>Burkholderiales</taxon>
        <taxon>Burkholderiaceae</taxon>
        <taxon>Robbsia</taxon>
    </lineage>
</organism>
<dbReference type="Gene3D" id="3.90.1150.10">
    <property type="entry name" value="Aspartate Aminotransferase, domain 1"/>
    <property type="match status" value="1"/>
</dbReference>
<dbReference type="Gene3D" id="3.40.640.10">
    <property type="entry name" value="Type I PLP-dependent aspartate aminotransferase-like (Major domain)"/>
    <property type="match status" value="1"/>
</dbReference>
<keyword evidence="7 11" id="KW-0456">Lyase</keyword>
<evidence type="ECO:0000256" key="6">
    <source>
        <dbReference type="ARBA" id="ARBA00022898"/>
    </source>
</evidence>
<keyword evidence="6" id="KW-0663">Pyridoxal phosphate</keyword>
<evidence type="ECO:0000259" key="10">
    <source>
        <dbReference type="Pfam" id="PF00155"/>
    </source>
</evidence>
<comment type="function">
    <text evidence="2">Decarboxylates L-threonine-O-3-phosphate to yield (R)-1-amino-2-propanol O-2-phosphate, the precursor for the linkage between the nucleotide loop and the corrin ring in cobalamin.</text>
</comment>
<dbReference type="GO" id="GO:0048472">
    <property type="term" value="F:threonine-phosphate decarboxylase activity"/>
    <property type="evidence" value="ECO:0007669"/>
    <property type="project" value="UniProtKB-EC"/>
</dbReference>
<evidence type="ECO:0000256" key="9">
    <source>
        <dbReference type="ARBA" id="ARBA00048531"/>
    </source>
</evidence>
<reference evidence="11" key="1">
    <citation type="submission" date="2022-11" db="EMBL/GenBank/DDBJ databases">
        <title>Robbsia betulipollinis sp. nov., isolated from pollen of birch (Betula pendula).</title>
        <authorList>
            <person name="Shi H."/>
            <person name="Ambika Manirajan B."/>
            <person name="Ratering S."/>
            <person name="Geissler-Plaum R."/>
            <person name="Schnell S."/>
        </authorList>
    </citation>
    <scope>NUCLEOTIDE SEQUENCE</scope>
    <source>
        <strain evidence="11">Bb-Pol-6</strain>
    </source>
</reference>
<evidence type="ECO:0000256" key="1">
    <source>
        <dbReference type="ARBA" id="ARBA00001933"/>
    </source>
</evidence>
<dbReference type="RefSeq" id="WP_267844989.1">
    <property type="nucleotide sequence ID" value="NZ_JAPMXC010000001.1"/>
</dbReference>
<name>A0ABT3ZH68_9BURK</name>
<evidence type="ECO:0000313" key="12">
    <source>
        <dbReference type="Proteomes" id="UP001082899"/>
    </source>
</evidence>
<dbReference type="InterPro" id="IPR004839">
    <property type="entry name" value="Aminotransferase_I/II_large"/>
</dbReference>
<comment type="catalytic activity">
    <reaction evidence="9">
        <text>O-phospho-L-threonine + H(+) = (R)-1-aminopropan-2-yl phosphate + CO2</text>
        <dbReference type="Rhea" id="RHEA:11492"/>
        <dbReference type="ChEBI" id="CHEBI:15378"/>
        <dbReference type="ChEBI" id="CHEBI:16526"/>
        <dbReference type="ChEBI" id="CHEBI:58563"/>
        <dbReference type="ChEBI" id="CHEBI:58675"/>
        <dbReference type="EC" id="4.1.1.81"/>
    </reaction>
</comment>
<dbReference type="NCBIfam" id="TIGR01140">
    <property type="entry name" value="L_thr_O3P_dcar"/>
    <property type="match status" value="1"/>
</dbReference>